<dbReference type="AlphaFoldDB" id="A0A542DJS1"/>
<evidence type="ECO:0000256" key="4">
    <source>
        <dbReference type="ARBA" id="ARBA00022884"/>
    </source>
</evidence>
<reference evidence="7 8" key="1">
    <citation type="submission" date="2019-06" db="EMBL/GenBank/DDBJ databases">
        <title>Sequencing the genomes of 1000 actinobacteria strains.</title>
        <authorList>
            <person name="Klenk H.-P."/>
        </authorList>
    </citation>
    <scope>NUCLEOTIDE SEQUENCE [LARGE SCALE GENOMIC DNA]</scope>
    <source>
        <strain evidence="7 8">DSM 45679</strain>
    </source>
</reference>
<dbReference type="PROSITE" id="PS51689">
    <property type="entry name" value="SAM_RNA_A_N6_MT"/>
    <property type="match status" value="1"/>
</dbReference>
<feature type="binding site" evidence="5">
    <location>
        <position position="102"/>
    </location>
    <ligand>
        <name>S-adenosyl-L-methionine</name>
        <dbReference type="ChEBI" id="CHEBI:59789"/>
    </ligand>
</feature>
<dbReference type="PANTHER" id="PTHR11727:SF7">
    <property type="entry name" value="DIMETHYLADENOSINE TRANSFERASE-RELATED"/>
    <property type="match status" value="1"/>
</dbReference>
<evidence type="ECO:0000256" key="2">
    <source>
        <dbReference type="ARBA" id="ARBA00022679"/>
    </source>
</evidence>
<dbReference type="Pfam" id="PF00398">
    <property type="entry name" value="RrnaAD"/>
    <property type="match status" value="1"/>
</dbReference>
<evidence type="ECO:0000256" key="5">
    <source>
        <dbReference type="PROSITE-ProRule" id="PRU01026"/>
    </source>
</evidence>
<evidence type="ECO:0000313" key="8">
    <source>
        <dbReference type="Proteomes" id="UP000320876"/>
    </source>
</evidence>
<dbReference type="Proteomes" id="UP000320876">
    <property type="component" value="Unassembled WGS sequence"/>
</dbReference>
<keyword evidence="4 5" id="KW-0694">RNA-binding</keyword>
<comment type="caution">
    <text evidence="7">The sequence shown here is derived from an EMBL/GenBank/DDBJ whole genome shotgun (WGS) entry which is preliminary data.</text>
</comment>
<feature type="binding site" evidence="5">
    <location>
        <position position="64"/>
    </location>
    <ligand>
        <name>S-adenosyl-L-methionine</name>
        <dbReference type="ChEBI" id="CHEBI:59789"/>
    </ligand>
</feature>
<comment type="caution">
    <text evidence="5">Lacks conserved residue(s) required for the propagation of feature annotation.</text>
</comment>
<name>A0A542DJS1_AMYCI</name>
<feature type="binding site" evidence="5">
    <location>
        <position position="44"/>
    </location>
    <ligand>
        <name>S-adenosyl-L-methionine</name>
        <dbReference type="ChEBI" id="CHEBI:59789"/>
    </ligand>
</feature>
<evidence type="ECO:0000256" key="3">
    <source>
        <dbReference type="ARBA" id="ARBA00022691"/>
    </source>
</evidence>
<organism evidence="7 8">
    <name type="scientific">Amycolatopsis cihanbeyliensis</name>
    <dbReference type="NCBI Taxonomy" id="1128664"/>
    <lineage>
        <taxon>Bacteria</taxon>
        <taxon>Bacillati</taxon>
        <taxon>Actinomycetota</taxon>
        <taxon>Actinomycetes</taxon>
        <taxon>Pseudonocardiales</taxon>
        <taxon>Pseudonocardiaceae</taxon>
        <taxon>Amycolatopsis</taxon>
    </lineage>
</organism>
<keyword evidence="8" id="KW-1185">Reference proteome</keyword>
<dbReference type="EMBL" id="VFML01000001">
    <property type="protein sequence ID" value="TQJ03254.1"/>
    <property type="molecule type" value="Genomic_DNA"/>
</dbReference>
<dbReference type="PANTHER" id="PTHR11727">
    <property type="entry name" value="DIMETHYLADENOSINE TRANSFERASE"/>
    <property type="match status" value="1"/>
</dbReference>
<evidence type="ECO:0000259" key="6">
    <source>
        <dbReference type="SMART" id="SM00650"/>
    </source>
</evidence>
<dbReference type="InterPro" id="IPR020598">
    <property type="entry name" value="rRNA_Ade_methylase_Trfase_N"/>
</dbReference>
<accession>A0A542DJS1</accession>
<gene>
    <name evidence="7" type="ORF">FB471_3009</name>
</gene>
<protein>
    <submittedName>
        <fullName evidence="7">Ribosomal RNA adenine dimethylase</fullName>
    </submittedName>
</protein>
<sequence>MNNDELGLLADPTFEQYFLVSPEKLTLIFDAAGIRPEDKVLEVGAGAGTVARHMPPCQSLTVVELDTRLTELLRQAVPHATVLQGDALRLVRELPHDVLIGNLPNVVTESLIDVLPGLPFRTAVLATGHTNFDHLRPTFEVSEVTTISGSDFTPPQPSVSRVVKLARRDG</sequence>
<feature type="binding site" evidence="5">
    <location>
        <position position="86"/>
    </location>
    <ligand>
        <name>S-adenosyl-L-methionine</name>
        <dbReference type="ChEBI" id="CHEBI:59789"/>
    </ligand>
</feature>
<keyword evidence="2 5" id="KW-0808">Transferase</keyword>
<dbReference type="RefSeq" id="WP_170220813.1">
    <property type="nucleotide sequence ID" value="NZ_VFML01000001.1"/>
</dbReference>
<dbReference type="GO" id="GO:0000179">
    <property type="term" value="F:rRNA (adenine-N6,N6-)-dimethyltransferase activity"/>
    <property type="evidence" value="ECO:0007669"/>
    <property type="project" value="UniProtKB-UniRule"/>
</dbReference>
<dbReference type="InterPro" id="IPR029063">
    <property type="entry name" value="SAM-dependent_MTases_sf"/>
</dbReference>
<keyword evidence="3 5" id="KW-0949">S-adenosyl-L-methionine</keyword>
<dbReference type="CDD" id="cd02440">
    <property type="entry name" value="AdoMet_MTases"/>
    <property type="match status" value="1"/>
</dbReference>
<dbReference type="Gene3D" id="3.40.50.150">
    <property type="entry name" value="Vaccinia Virus protein VP39"/>
    <property type="match status" value="1"/>
</dbReference>
<dbReference type="GO" id="GO:0003723">
    <property type="term" value="F:RNA binding"/>
    <property type="evidence" value="ECO:0007669"/>
    <property type="project" value="UniProtKB-UniRule"/>
</dbReference>
<evidence type="ECO:0000313" key="7">
    <source>
        <dbReference type="EMBL" id="TQJ03254.1"/>
    </source>
</evidence>
<comment type="similarity">
    <text evidence="5">Belongs to the class I-like SAM-binding methyltransferase superfamily. rRNA adenine N(6)-methyltransferase family.</text>
</comment>
<evidence type="ECO:0000256" key="1">
    <source>
        <dbReference type="ARBA" id="ARBA00022603"/>
    </source>
</evidence>
<dbReference type="SUPFAM" id="SSF53335">
    <property type="entry name" value="S-adenosyl-L-methionine-dependent methyltransferases"/>
    <property type="match status" value="1"/>
</dbReference>
<proteinExistence type="inferred from homology"/>
<feature type="binding site" evidence="5">
    <location>
        <position position="19"/>
    </location>
    <ligand>
        <name>S-adenosyl-L-methionine</name>
        <dbReference type="ChEBI" id="CHEBI:59789"/>
    </ligand>
</feature>
<dbReference type="InterPro" id="IPR001737">
    <property type="entry name" value="KsgA/Erm"/>
</dbReference>
<keyword evidence="1 5" id="KW-0489">Methyltransferase</keyword>
<feature type="domain" description="Ribosomal RNA adenine methylase transferase N-terminal" evidence="6">
    <location>
        <begin position="24"/>
        <end position="169"/>
    </location>
</feature>
<dbReference type="SMART" id="SM00650">
    <property type="entry name" value="rADc"/>
    <property type="match status" value="1"/>
</dbReference>